<dbReference type="Proteomes" id="UP000440578">
    <property type="component" value="Unassembled WGS sequence"/>
</dbReference>
<dbReference type="EMBL" id="VIIS01002031">
    <property type="protein sequence ID" value="KAF0289433.1"/>
    <property type="molecule type" value="Genomic_DNA"/>
</dbReference>
<feature type="compositionally biased region" description="Basic residues" evidence="1">
    <location>
        <begin position="110"/>
        <end position="123"/>
    </location>
</feature>
<accession>A0A6A4V6W3</accession>
<dbReference type="InterPro" id="IPR041643">
    <property type="entry name" value="Znf_ZIC"/>
</dbReference>
<protein>
    <submittedName>
        <fullName evidence="3">Pair-rule protein odd-paired</fullName>
    </submittedName>
</protein>
<organism evidence="3 4">
    <name type="scientific">Amphibalanus amphitrite</name>
    <name type="common">Striped barnacle</name>
    <name type="synonym">Balanus amphitrite</name>
    <dbReference type="NCBI Taxonomy" id="1232801"/>
    <lineage>
        <taxon>Eukaryota</taxon>
        <taxon>Metazoa</taxon>
        <taxon>Ecdysozoa</taxon>
        <taxon>Arthropoda</taxon>
        <taxon>Crustacea</taxon>
        <taxon>Multicrustacea</taxon>
        <taxon>Cirripedia</taxon>
        <taxon>Thoracica</taxon>
        <taxon>Thoracicalcarea</taxon>
        <taxon>Balanomorpha</taxon>
        <taxon>Balanoidea</taxon>
        <taxon>Balanidae</taxon>
        <taxon>Amphibalaninae</taxon>
        <taxon>Amphibalanus</taxon>
    </lineage>
</organism>
<feature type="domain" description="ZIC protein zinc finger" evidence="2">
    <location>
        <begin position="9"/>
        <end position="45"/>
    </location>
</feature>
<evidence type="ECO:0000256" key="1">
    <source>
        <dbReference type="SAM" id="MobiDB-lite"/>
    </source>
</evidence>
<dbReference type="OrthoDB" id="3214149at2759"/>
<keyword evidence="4" id="KW-1185">Reference proteome</keyword>
<name>A0A6A4V6W3_AMPAM</name>
<comment type="caution">
    <text evidence="3">The sequence shown here is derived from an EMBL/GenBank/DDBJ whole genome shotgun (WGS) entry which is preliminary data.</text>
</comment>
<evidence type="ECO:0000313" key="4">
    <source>
        <dbReference type="Proteomes" id="UP000440578"/>
    </source>
</evidence>
<dbReference type="AlphaFoldDB" id="A0A6A4V6W3"/>
<evidence type="ECO:0000313" key="3">
    <source>
        <dbReference type="EMBL" id="KAF0289433.1"/>
    </source>
</evidence>
<gene>
    <name evidence="3" type="primary">opa</name>
    <name evidence="3" type="ORF">FJT64_001264</name>
</gene>
<evidence type="ECO:0000259" key="2">
    <source>
        <dbReference type="Pfam" id="PF18366"/>
    </source>
</evidence>
<dbReference type="Gene3D" id="3.30.160.60">
    <property type="entry name" value="Classic Zinc Finger"/>
    <property type="match status" value="1"/>
</dbReference>
<dbReference type="Pfam" id="PF18366">
    <property type="entry name" value="zf_ZIC"/>
    <property type="match status" value="1"/>
</dbReference>
<proteinExistence type="predicted"/>
<reference evidence="3 4" key="1">
    <citation type="submission" date="2019-07" db="EMBL/GenBank/DDBJ databases">
        <title>Draft genome assembly of a fouling barnacle, Amphibalanus amphitrite (Darwin, 1854): The first reference genome for Thecostraca.</title>
        <authorList>
            <person name="Kim W."/>
        </authorList>
    </citation>
    <scope>NUCLEOTIDE SEQUENCE [LARGE SCALE GENOMIC DNA]</scope>
    <source>
        <strain evidence="3">SNU_AA5</strain>
        <tissue evidence="3">Soma without cirri and trophi</tissue>
    </source>
</reference>
<sequence>MHVDTKPVPLKQEMTCNWIDPDQPSPKKVCNKTFHSLHEIVNHLTRGTTWAVRSAPTRLLLAELLQERAQLQGQVQAGQPHPGTTRGRSRSRARSPAVARCLRRSENLKIHKRTHTGKNRRLA</sequence>
<feature type="region of interest" description="Disordered" evidence="1">
    <location>
        <begin position="72"/>
        <end position="123"/>
    </location>
</feature>